<dbReference type="Pfam" id="PF14246">
    <property type="entry name" value="TetR_C_7"/>
    <property type="match status" value="1"/>
</dbReference>
<dbReference type="GO" id="GO:0000976">
    <property type="term" value="F:transcription cis-regulatory region binding"/>
    <property type="evidence" value="ECO:0007669"/>
    <property type="project" value="TreeGrafter"/>
</dbReference>
<proteinExistence type="predicted"/>
<evidence type="ECO:0000313" key="6">
    <source>
        <dbReference type="EMBL" id="MBB3204363.1"/>
    </source>
</evidence>
<dbReference type="EMBL" id="JACHXU010000001">
    <property type="protein sequence ID" value="MBB3204363.1"/>
    <property type="molecule type" value="Genomic_DNA"/>
</dbReference>
<dbReference type="InterPro" id="IPR023772">
    <property type="entry name" value="DNA-bd_HTH_TetR-type_CS"/>
</dbReference>
<keyword evidence="1" id="KW-0805">Transcription regulation</keyword>
<sequence length="214" mass="23950">MAKKSKLSSVVFEADSSGRLTDRKRCAIVQAAVQEFQTRGFYAASMNGIADAASVSKRTLYNHFDSKESLFDAIIDELTLRSQRLPTTEFDPTRGLAEQLRELAEAEVDFITSDDVQALARACMSRVLAEPEVGKQVDHRRFAIRIESFLEQAQASGCLAEMDIEFAAMQFLGLLRTFAFWPMILHGEAPPTRKKREQIVSSSVELFLSQYSAI</sequence>
<dbReference type="PANTHER" id="PTHR30055:SF146">
    <property type="entry name" value="HTH-TYPE TRANSCRIPTIONAL DUAL REGULATOR CECR"/>
    <property type="match status" value="1"/>
</dbReference>
<dbReference type="InterPro" id="IPR001647">
    <property type="entry name" value="HTH_TetR"/>
</dbReference>
<evidence type="ECO:0000256" key="4">
    <source>
        <dbReference type="PROSITE-ProRule" id="PRU00335"/>
    </source>
</evidence>
<feature type="DNA-binding region" description="H-T-H motif" evidence="4">
    <location>
        <begin position="45"/>
        <end position="64"/>
    </location>
</feature>
<comment type="caution">
    <text evidence="6">The sequence shown here is derived from an EMBL/GenBank/DDBJ whole genome shotgun (WGS) entry which is preliminary data.</text>
</comment>
<dbReference type="GO" id="GO:0003700">
    <property type="term" value="F:DNA-binding transcription factor activity"/>
    <property type="evidence" value="ECO:0007669"/>
    <property type="project" value="TreeGrafter"/>
</dbReference>
<evidence type="ECO:0000259" key="5">
    <source>
        <dbReference type="PROSITE" id="PS50977"/>
    </source>
</evidence>
<dbReference type="PRINTS" id="PR00455">
    <property type="entry name" value="HTHTETR"/>
</dbReference>
<dbReference type="SUPFAM" id="SSF48498">
    <property type="entry name" value="Tetracyclin repressor-like, C-terminal domain"/>
    <property type="match status" value="1"/>
</dbReference>
<dbReference type="FunFam" id="1.10.10.60:FF:000141">
    <property type="entry name" value="TetR family transcriptional regulator"/>
    <property type="match status" value="1"/>
</dbReference>
<protein>
    <submittedName>
        <fullName evidence="6">TetR/AcrR family transcriptional regulator of autoinduction and epiphytic fitness</fullName>
    </submittedName>
</protein>
<dbReference type="Pfam" id="PF00440">
    <property type="entry name" value="TetR_N"/>
    <property type="match status" value="1"/>
</dbReference>
<feature type="domain" description="HTH tetR-type" evidence="5">
    <location>
        <begin position="22"/>
        <end position="82"/>
    </location>
</feature>
<keyword evidence="3" id="KW-0804">Transcription</keyword>
<evidence type="ECO:0000256" key="3">
    <source>
        <dbReference type="ARBA" id="ARBA00023163"/>
    </source>
</evidence>
<evidence type="ECO:0000313" key="7">
    <source>
        <dbReference type="Proteomes" id="UP000536179"/>
    </source>
</evidence>
<dbReference type="SUPFAM" id="SSF46689">
    <property type="entry name" value="Homeodomain-like"/>
    <property type="match status" value="1"/>
</dbReference>
<keyword evidence="2 4" id="KW-0238">DNA-binding</keyword>
<keyword evidence="7" id="KW-1185">Reference proteome</keyword>
<organism evidence="6 7">
    <name type="scientific">Aporhodopirellula rubra</name>
    <dbReference type="NCBI Taxonomy" id="980271"/>
    <lineage>
        <taxon>Bacteria</taxon>
        <taxon>Pseudomonadati</taxon>
        <taxon>Planctomycetota</taxon>
        <taxon>Planctomycetia</taxon>
        <taxon>Pirellulales</taxon>
        <taxon>Pirellulaceae</taxon>
        <taxon>Aporhodopirellula</taxon>
    </lineage>
</organism>
<dbReference type="Gene3D" id="1.10.357.10">
    <property type="entry name" value="Tetracycline Repressor, domain 2"/>
    <property type="match status" value="1"/>
</dbReference>
<accession>A0A7W5DTP5</accession>
<dbReference type="AlphaFoldDB" id="A0A7W5DTP5"/>
<dbReference type="InterPro" id="IPR039536">
    <property type="entry name" value="TetR_C_Proteobacteria"/>
</dbReference>
<dbReference type="Gene3D" id="1.10.10.60">
    <property type="entry name" value="Homeodomain-like"/>
    <property type="match status" value="1"/>
</dbReference>
<name>A0A7W5DTP5_9BACT</name>
<gene>
    <name evidence="6" type="ORF">FHS27_000127</name>
</gene>
<dbReference type="RefSeq" id="WP_184300311.1">
    <property type="nucleotide sequence ID" value="NZ_JACHXU010000001.1"/>
</dbReference>
<dbReference type="Proteomes" id="UP000536179">
    <property type="component" value="Unassembled WGS sequence"/>
</dbReference>
<dbReference type="PROSITE" id="PS01081">
    <property type="entry name" value="HTH_TETR_1"/>
    <property type="match status" value="1"/>
</dbReference>
<reference evidence="6 7" key="1">
    <citation type="submission" date="2020-08" db="EMBL/GenBank/DDBJ databases">
        <title>Genomic Encyclopedia of Type Strains, Phase III (KMG-III): the genomes of soil and plant-associated and newly described type strains.</title>
        <authorList>
            <person name="Whitman W."/>
        </authorList>
    </citation>
    <scope>NUCLEOTIDE SEQUENCE [LARGE SCALE GENOMIC DNA]</scope>
    <source>
        <strain evidence="6 7">CECT 8075</strain>
    </source>
</reference>
<dbReference type="PROSITE" id="PS50977">
    <property type="entry name" value="HTH_TETR_2"/>
    <property type="match status" value="1"/>
</dbReference>
<dbReference type="PANTHER" id="PTHR30055">
    <property type="entry name" value="HTH-TYPE TRANSCRIPTIONAL REGULATOR RUTR"/>
    <property type="match status" value="1"/>
</dbReference>
<dbReference type="InterPro" id="IPR050109">
    <property type="entry name" value="HTH-type_TetR-like_transc_reg"/>
</dbReference>
<evidence type="ECO:0000256" key="1">
    <source>
        <dbReference type="ARBA" id="ARBA00023015"/>
    </source>
</evidence>
<evidence type="ECO:0000256" key="2">
    <source>
        <dbReference type="ARBA" id="ARBA00023125"/>
    </source>
</evidence>
<dbReference type="InterPro" id="IPR009057">
    <property type="entry name" value="Homeodomain-like_sf"/>
</dbReference>
<dbReference type="InterPro" id="IPR036271">
    <property type="entry name" value="Tet_transcr_reg_TetR-rel_C_sf"/>
</dbReference>